<evidence type="ECO:0000313" key="2">
    <source>
        <dbReference type="EMBL" id="KAF5257177.1"/>
    </source>
</evidence>
<feature type="region of interest" description="Disordered" evidence="1">
    <location>
        <begin position="1"/>
        <end position="21"/>
    </location>
</feature>
<comment type="caution">
    <text evidence="2">The sequence shown here is derived from an EMBL/GenBank/DDBJ whole genome shotgun (WGS) entry which is preliminary data.</text>
</comment>
<dbReference type="InterPro" id="IPR012985">
    <property type="entry name" value="Peptidase_S64_Ssy5"/>
</dbReference>
<protein>
    <recommendedName>
        <fullName evidence="4">Serine protease</fullName>
    </recommendedName>
</protein>
<organism evidence="2 3">
    <name type="scientific">Fusarium oxysporum</name>
    <name type="common">Fusarium vascular wilt</name>
    <dbReference type="NCBI Taxonomy" id="5507"/>
    <lineage>
        <taxon>Eukaryota</taxon>
        <taxon>Fungi</taxon>
        <taxon>Dikarya</taxon>
        <taxon>Ascomycota</taxon>
        <taxon>Pezizomycotina</taxon>
        <taxon>Sordariomycetes</taxon>
        <taxon>Hypocreomycetidae</taxon>
        <taxon>Hypocreales</taxon>
        <taxon>Nectriaceae</taxon>
        <taxon>Fusarium</taxon>
        <taxon>Fusarium oxysporum species complex</taxon>
    </lineage>
</organism>
<dbReference type="AlphaFoldDB" id="A0A8H5A410"/>
<sequence length="720" mass="82734">MEEDPSLLAVKDEKANQVKDDSSQYKRFSIHLEEPTQPEMSFPISEDSKESRAFKEHLPNILSHLRNKKIKWQSIECVGRLHDSGGGDMEIRSTVVIGVSKLTEDTQTLQQDLQSAITTLTLPVEVVEGGFVRLSYFGFRQLQRPLVCGASCGTVERGATGTIGGFVTIKGDPDPDAIYAVTNHHVLSKEREPIPWVNEVNLAAHLGISVVAQDDLKALCGESVMDLGRNEINQILDLLTMFPSPRSYIQELVSQYLQRRPRHQEGNVDRNRTESFLTNRITYLEYLKHLTPYIRRQLCELHELLECLELNERHQFYEFLRRLKYIKPSERVYYVEFFRRLNFDQRLEYLEHLYPLKRFRDLNFAERLNQNERLDRAEYHRFEMALNSLEYIEPNALLNSSDDLEFGERLELLSLLNFSESDHLTVDDPAREYHVTDIEIIKRDRNDAKTHHKNTNADRLIGIVWASSGKRRQVEPKYPKADQIYNNVEDWALIKLFPDKTDEGITRWPNNSFSSNILRPRQPEQPFIRVKPWMGLSTFRVSKRGRTTDYTIGEVNGSIGAGASDRDGSHEFGYSIVSTSTNGLFALAGDSGSWIMDKGGQLVGMVWGQNTATKSALFTPAQYLFTWIQKAFEGAMERQSISLQDTFEKGGRSPKTRQQEKRHQDDKGEQCLNRPLVDHQASLASYIWKEYDHAGKCIDKAYNLELLPKNPRPIAPFIGA</sequence>
<dbReference type="SUPFAM" id="SSF50494">
    <property type="entry name" value="Trypsin-like serine proteases"/>
    <property type="match status" value="1"/>
</dbReference>
<dbReference type="InterPro" id="IPR009003">
    <property type="entry name" value="Peptidase_S1_PA"/>
</dbReference>
<feature type="compositionally biased region" description="Basic and acidic residues" evidence="1">
    <location>
        <begin position="646"/>
        <end position="669"/>
    </location>
</feature>
<evidence type="ECO:0008006" key="4">
    <source>
        <dbReference type="Google" id="ProtNLM"/>
    </source>
</evidence>
<evidence type="ECO:0000313" key="3">
    <source>
        <dbReference type="Proteomes" id="UP000558688"/>
    </source>
</evidence>
<name>A0A8H5A410_FUSOX</name>
<accession>A0A8H5A410</accession>
<proteinExistence type="predicted"/>
<dbReference type="Proteomes" id="UP000558688">
    <property type="component" value="Unassembled WGS sequence"/>
</dbReference>
<gene>
    <name evidence="2" type="ORF">FOXYS1_12312</name>
</gene>
<dbReference type="EMBL" id="JAAFOW010002393">
    <property type="protein sequence ID" value="KAF5257177.1"/>
    <property type="molecule type" value="Genomic_DNA"/>
</dbReference>
<feature type="region of interest" description="Disordered" evidence="1">
    <location>
        <begin position="643"/>
        <end position="671"/>
    </location>
</feature>
<evidence type="ECO:0000256" key="1">
    <source>
        <dbReference type="SAM" id="MobiDB-lite"/>
    </source>
</evidence>
<dbReference type="Pfam" id="PF08192">
    <property type="entry name" value="Peptidase_S64"/>
    <property type="match status" value="1"/>
</dbReference>
<feature type="compositionally biased region" description="Basic and acidic residues" evidence="1">
    <location>
        <begin position="10"/>
        <end position="21"/>
    </location>
</feature>
<reference evidence="2" key="1">
    <citation type="submission" date="2020-02" db="EMBL/GenBank/DDBJ databases">
        <title>Identification and distribution of gene clusters putatively required for synthesis of sphingolipid metabolism inhibitors in phylogenetically diverse species of the filamentous fungus Fusarium.</title>
        <authorList>
            <person name="Kim H.-S."/>
            <person name="Busman M."/>
            <person name="Brown D.W."/>
            <person name="Divon H."/>
            <person name="Uhlig S."/>
            <person name="Proctor R.H."/>
        </authorList>
    </citation>
    <scope>NUCLEOTIDE SEQUENCE [LARGE SCALE GENOMIC DNA]</scope>
    <source>
        <strain evidence="2">NRRL 39464</strain>
    </source>
</reference>